<evidence type="ECO:0000313" key="2">
    <source>
        <dbReference type="EMBL" id="TQD94902.1"/>
    </source>
</evidence>
<dbReference type="Proteomes" id="UP000315295">
    <property type="component" value="Unassembled WGS sequence"/>
</dbReference>
<proteinExistence type="predicted"/>
<comment type="caution">
    <text evidence="2">The sequence shown here is derived from an EMBL/GenBank/DDBJ whole genome shotgun (WGS) entry which is preliminary data.</text>
</comment>
<protein>
    <submittedName>
        <fullName evidence="2">Uncharacterized protein</fullName>
    </submittedName>
</protein>
<dbReference type="STRING" id="106549.A0A540M8N2"/>
<evidence type="ECO:0000313" key="3">
    <source>
        <dbReference type="Proteomes" id="UP000315295"/>
    </source>
</evidence>
<gene>
    <name evidence="2" type="ORF">C1H46_019504</name>
</gene>
<accession>A0A540M8N2</accession>
<dbReference type="AlphaFoldDB" id="A0A540M8N2"/>
<dbReference type="EMBL" id="VIEB01000332">
    <property type="protein sequence ID" value="TQD94902.1"/>
    <property type="molecule type" value="Genomic_DNA"/>
</dbReference>
<name>A0A540M8N2_MALBA</name>
<keyword evidence="1" id="KW-0732">Signal</keyword>
<organism evidence="2 3">
    <name type="scientific">Malus baccata</name>
    <name type="common">Siberian crab apple</name>
    <name type="synonym">Pyrus baccata</name>
    <dbReference type="NCBI Taxonomy" id="106549"/>
    <lineage>
        <taxon>Eukaryota</taxon>
        <taxon>Viridiplantae</taxon>
        <taxon>Streptophyta</taxon>
        <taxon>Embryophyta</taxon>
        <taxon>Tracheophyta</taxon>
        <taxon>Spermatophyta</taxon>
        <taxon>Magnoliopsida</taxon>
        <taxon>eudicotyledons</taxon>
        <taxon>Gunneridae</taxon>
        <taxon>Pentapetalae</taxon>
        <taxon>rosids</taxon>
        <taxon>fabids</taxon>
        <taxon>Rosales</taxon>
        <taxon>Rosaceae</taxon>
        <taxon>Amygdaloideae</taxon>
        <taxon>Maleae</taxon>
        <taxon>Malus</taxon>
    </lineage>
</organism>
<evidence type="ECO:0000256" key="1">
    <source>
        <dbReference type="SAM" id="SignalP"/>
    </source>
</evidence>
<reference evidence="2 3" key="1">
    <citation type="journal article" date="2019" name="G3 (Bethesda)">
        <title>Sequencing of a Wild Apple (Malus baccata) Genome Unravels the Differences Between Cultivated and Wild Apple Species Regarding Disease Resistance and Cold Tolerance.</title>
        <authorList>
            <person name="Chen X."/>
        </authorList>
    </citation>
    <scope>NUCLEOTIDE SEQUENCE [LARGE SCALE GENOMIC DNA]</scope>
    <source>
        <strain evidence="3">cv. Shandingzi</strain>
        <tissue evidence="2">Leaves</tissue>
    </source>
</reference>
<feature type="chain" id="PRO_5021775742" evidence="1">
    <location>
        <begin position="18"/>
        <end position="217"/>
    </location>
</feature>
<keyword evidence="3" id="KW-1185">Reference proteome</keyword>
<feature type="signal peptide" evidence="1">
    <location>
        <begin position="1"/>
        <end position="17"/>
    </location>
</feature>
<sequence length="217" mass="23435">MLLTFSFTFVLLSVCHSIPRSILSRVRHPLHGYFTNTLPLSINHFLHHPNITVVASIGLGDHHDSPTTSIVLLESLTASQMIEIPNVLQEIKTEKLRDFTSQNGSACFNGIGVRVFASKCKKKHFLGYGHGGKRVAHLVVICPVLLWIVCRMSRDGGREARMSKCGVVGGAELATERGGGSGERPSNKGSNNGGKWGVFSWEGEGLGSLVFCGAGDH</sequence>